<name>A0A8T0IIU4_CERPU</name>
<dbReference type="PANTHER" id="PTHR42786:SF2">
    <property type="entry name" value="TRNA (CYTIDINE_URIDINE-2'-O-)-METHYLTRANSFERASE TRMJ"/>
    <property type="match status" value="1"/>
</dbReference>
<organism evidence="7 8">
    <name type="scientific">Ceratodon purpureus</name>
    <name type="common">Fire moss</name>
    <name type="synonym">Dicranum purpureum</name>
    <dbReference type="NCBI Taxonomy" id="3225"/>
    <lineage>
        <taxon>Eukaryota</taxon>
        <taxon>Viridiplantae</taxon>
        <taxon>Streptophyta</taxon>
        <taxon>Embryophyta</taxon>
        <taxon>Bryophyta</taxon>
        <taxon>Bryophytina</taxon>
        <taxon>Bryopsida</taxon>
        <taxon>Dicranidae</taxon>
        <taxon>Pseudoditrichales</taxon>
        <taxon>Ditrichaceae</taxon>
        <taxon>Ceratodon</taxon>
    </lineage>
</organism>
<comment type="similarity">
    <text evidence="1">Belongs to the class IV-like SAM-binding methyltransferase superfamily. RNA methyltransferase TrmH family.</text>
</comment>
<dbReference type="PANTHER" id="PTHR42786">
    <property type="entry name" value="TRNA/RRNA METHYLTRANSFERASE"/>
    <property type="match status" value="1"/>
</dbReference>
<proteinExistence type="inferred from homology"/>
<dbReference type="GO" id="GO:0003723">
    <property type="term" value="F:RNA binding"/>
    <property type="evidence" value="ECO:0007669"/>
    <property type="project" value="InterPro"/>
</dbReference>
<feature type="region of interest" description="Disordered" evidence="5">
    <location>
        <begin position="289"/>
        <end position="310"/>
    </location>
</feature>
<evidence type="ECO:0000256" key="2">
    <source>
        <dbReference type="ARBA" id="ARBA00022603"/>
    </source>
</evidence>
<dbReference type="PIRSF" id="PIRSF004808">
    <property type="entry name" value="LasT"/>
    <property type="match status" value="1"/>
</dbReference>
<dbReference type="GO" id="GO:0008173">
    <property type="term" value="F:RNA methyltransferase activity"/>
    <property type="evidence" value="ECO:0007669"/>
    <property type="project" value="InterPro"/>
</dbReference>
<evidence type="ECO:0000256" key="3">
    <source>
        <dbReference type="ARBA" id="ARBA00022679"/>
    </source>
</evidence>
<reference evidence="7" key="1">
    <citation type="submission" date="2020-06" db="EMBL/GenBank/DDBJ databases">
        <title>WGS assembly of Ceratodon purpureus strain R40.</title>
        <authorList>
            <person name="Carey S.B."/>
            <person name="Jenkins J."/>
            <person name="Shu S."/>
            <person name="Lovell J.T."/>
            <person name="Sreedasyam A."/>
            <person name="Maumus F."/>
            <person name="Tiley G.P."/>
            <person name="Fernandez-Pozo N."/>
            <person name="Barry K."/>
            <person name="Chen C."/>
            <person name="Wang M."/>
            <person name="Lipzen A."/>
            <person name="Daum C."/>
            <person name="Saski C.A."/>
            <person name="Payton A.C."/>
            <person name="Mcbreen J.C."/>
            <person name="Conrad R.E."/>
            <person name="Kollar L.M."/>
            <person name="Olsson S."/>
            <person name="Huttunen S."/>
            <person name="Landis J.B."/>
            <person name="Wickett N.J."/>
            <person name="Johnson M.G."/>
            <person name="Rensing S.A."/>
            <person name="Grimwood J."/>
            <person name="Schmutz J."/>
            <person name="Mcdaniel S.F."/>
        </authorList>
    </citation>
    <scope>NUCLEOTIDE SEQUENCE</scope>
    <source>
        <strain evidence="7">R40</strain>
    </source>
</reference>
<evidence type="ECO:0000259" key="6">
    <source>
        <dbReference type="Pfam" id="PF00588"/>
    </source>
</evidence>
<dbReference type="CDD" id="cd18093">
    <property type="entry name" value="SpoU-like_TrmJ"/>
    <property type="match status" value="1"/>
</dbReference>
<dbReference type="Gene3D" id="1.10.8.590">
    <property type="match status" value="1"/>
</dbReference>
<gene>
    <name evidence="7" type="ORF">KC19_3G080900</name>
</gene>
<dbReference type="InterPro" id="IPR029028">
    <property type="entry name" value="Alpha/beta_knot_MTases"/>
</dbReference>
<sequence>MAAGSLFRRALVSPLNAGMMMLWKRALHGGALERVRVVLVSPQQAGNVGSVCRVATNFDCNELWLVDPQCDFMGVEAQTMAANVTSRSKLEHVRVTDSLSEALKDCSMAVGFTRRSGVLRIPDTQLANLCIPSPESLNLALVFGREDRGLTNSELMHCTHVCSIPSTHGAGSLNLSHAVAVVLSRLYEQVPQEEGQDPLAYLPPESTSYKSLPGTASVEAVENLMRRWELVLQSCNQVTVTLGIPNYRMQERMLVHVRRMLLRTGPSLREVGFLHGFLTMVETVASRVQASPTGENPHSCQVDAQSVKRT</sequence>
<keyword evidence="3" id="KW-0808">Transferase</keyword>
<evidence type="ECO:0000256" key="5">
    <source>
        <dbReference type="SAM" id="MobiDB-lite"/>
    </source>
</evidence>
<dbReference type="Gene3D" id="3.40.1280.10">
    <property type="match status" value="1"/>
</dbReference>
<dbReference type="SUPFAM" id="SSF75217">
    <property type="entry name" value="alpha/beta knot"/>
    <property type="match status" value="1"/>
</dbReference>
<evidence type="ECO:0000313" key="8">
    <source>
        <dbReference type="Proteomes" id="UP000822688"/>
    </source>
</evidence>
<keyword evidence="8" id="KW-1185">Reference proteome</keyword>
<protein>
    <recommendedName>
        <fullName evidence="6">tRNA/rRNA methyltransferase SpoU type domain-containing protein</fullName>
    </recommendedName>
</protein>
<dbReference type="InterPro" id="IPR001537">
    <property type="entry name" value="SpoU_MeTrfase"/>
</dbReference>
<dbReference type="Pfam" id="PF00588">
    <property type="entry name" value="SpoU_methylase"/>
    <property type="match status" value="1"/>
</dbReference>
<dbReference type="Proteomes" id="UP000822688">
    <property type="component" value="Chromosome 3"/>
</dbReference>
<keyword evidence="4" id="KW-0949">S-adenosyl-L-methionine</keyword>
<dbReference type="EMBL" id="CM026423">
    <property type="protein sequence ID" value="KAG0582727.1"/>
    <property type="molecule type" value="Genomic_DNA"/>
</dbReference>
<evidence type="ECO:0000256" key="1">
    <source>
        <dbReference type="ARBA" id="ARBA00007228"/>
    </source>
</evidence>
<accession>A0A8T0IIU4</accession>
<feature type="compositionally biased region" description="Polar residues" evidence="5">
    <location>
        <begin position="289"/>
        <end position="304"/>
    </location>
</feature>
<keyword evidence="2" id="KW-0489">Methyltransferase</keyword>
<dbReference type="GO" id="GO:0005829">
    <property type="term" value="C:cytosol"/>
    <property type="evidence" value="ECO:0007669"/>
    <property type="project" value="TreeGrafter"/>
</dbReference>
<feature type="domain" description="tRNA/rRNA methyltransferase SpoU type" evidence="6">
    <location>
        <begin position="35"/>
        <end position="183"/>
    </location>
</feature>
<dbReference type="AlphaFoldDB" id="A0A8T0IIU4"/>
<evidence type="ECO:0000313" key="7">
    <source>
        <dbReference type="EMBL" id="KAG0582727.1"/>
    </source>
</evidence>
<evidence type="ECO:0000256" key="4">
    <source>
        <dbReference type="ARBA" id="ARBA00022691"/>
    </source>
</evidence>
<dbReference type="InterPro" id="IPR004384">
    <property type="entry name" value="RNA_MeTrfase_TrmJ/LasT"/>
</dbReference>
<dbReference type="InterPro" id="IPR029026">
    <property type="entry name" value="tRNA_m1G_MTases_N"/>
</dbReference>
<comment type="caution">
    <text evidence="7">The sequence shown here is derived from an EMBL/GenBank/DDBJ whole genome shotgun (WGS) entry which is preliminary data.</text>
</comment>
<dbReference type="GO" id="GO:0002128">
    <property type="term" value="P:tRNA nucleoside ribose methylation"/>
    <property type="evidence" value="ECO:0007669"/>
    <property type="project" value="TreeGrafter"/>
</dbReference>